<organism evidence="2 3">
    <name type="scientific">Hypholoma sublateritium (strain FD-334 SS-4)</name>
    <dbReference type="NCBI Taxonomy" id="945553"/>
    <lineage>
        <taxon>Eukaryota</taxon>
        <taxon>Fungi</taxon>
        <taxon>Dikarya</taxon>
        <taxon>Basidiomycota</taxon>
        <taxon>Agaricomycotina</taxon>
        <taxon>Agaricomycetes</taxon>
        <taxon>Agaricomycetidae</taxon>
        <taxon>Agaricales</taxon>
        <taxon>Agaricineae</taxon>
        <taxon>Strophariaceae</taxon>
        <taxon>Hypholoma</taxon>
    </lineage>
</organism>
<reference evidence="3" key="1">
    <citation type="submission" date="2014-04" db="EMBL/GenBank/DDBJ databases">
        <title>Evolutionary Origins and Diversification of the Mycorrhizal Mutualists.</title>
        <authorList>
            <consortium name="DOE Joint Genome Institute"/>
            <consortium name="Mycorrhizal Genomics Consortium"/>
            <person name="Kohler A."/>
            <person name="Kuo A."/>
            <person name="Nagy L.G."/>
            <person name="Floudas D."/>
            <person name="Copeland A."/>
            <person name="Barry K.W."/>
            <person name="Cichocki N."/>
            <person name="Veneault-Fourrey C."/>
            <person name="LaButti K."/>
            <person name="Lindquist E.A."/>
            <person name="Lipzen A."/>
            <person name="Lundell T."/>
            <person name="Morin E."/>
            <person name="Murat C."/>
            <person name="Riley R."/>
            <person name="Ohm R."/>
            <person name="Sun H."/>
            <person name="Tunlid A."/>
            <person name="Henrissat B."/>
            <person name="Grigoriev I.V."/>
            <person name="Hibbett D.S."/>
            <person name="Martin F."/>
        </authorList>
    </citation>
    <scope>NUCLEOTIDE SEQUENCE [LARGE SCALE GENOMIC DNA]</scope>
    <source>
        <strain evidence="3">FD-334 SS-4</strain>
    </source>
</reference>
<proteinExistence type="predicted"/>
<dbReference type="Pfam" id="PF06985">
    <property type="entry name" value="HET"/>
    <property type="match status" value="1"/>
</dbReference>
<dbReference type="OrthoDB" id="2964287at2759"/>
<dbReference type="Proteomes" id="UP000054270">
    <property type="component" value="Unassembled WGS sequence"/>
</dbReference>
<dbReference type="EMBL" id="KN817572">
    <property type="protein sequence ID" value="KJA19951.1"/>
    <property type="molecule type" value="Genomic_DNA"/>
</dbReference>
<dbReference type="PANTHER" id="PTHR33112">
    <property type="entry name" value="DOMAIN PROTEIN, PUTATIVE-RELATED"/>
    <property type="match status" value="1"/>
</dbReference>
<evidence type="ECO:0000313" key="2">
    <source>
        <dbReference type="EMBL" id="KJA19951.1"/>
    </source>
</evidence>
<dbReference type="InterPro" id="IPR010730">
    <property type="entry name" value="HET"/>
</dbReference>
<dbReference type="STRING" id="945553.A0A0D2NTM6"/>
<evidence type="ECO:0000313" key="3">
    <source>
        <dbReference type="Proteomes" id="UP000054270"/>
    </source>
</evidence>
<protein>
    <recommendedName>
        <fullName evidence="1">Heterokaryon incompatibility domain-containing protein</fullName>
    </recommendedName>
</protein>
<keyword evidence="3" id="KW-1185">Reference proteome</keyword>
<name>A0A0D2NTM6_HYPSF</name>
<gene>
    <name evidence="2" type="ORF">HYPSUDRAFT_43853</name>
</gene>
<feature type="domain" description="Heterokaryon incompatibility" evidence="1">
    <location>
        <begin position="172"/>
        <end position="319"/>
    </location>
</feature>
<dbReference type="PANTHER" id="PTHR33112:SF12">
    <property type="entry name" value="HETEROKARYON INCOMPATIBILITY DOMAIN-CONTAINING PROTEIN"/>
    <property type="match status" value="1"/>
</dbReference>
<sequence>MSVQLNLPKSAQNLLCECCEKIDFSLYNRREDKKYPMPSKRQMRANTSCPFCCLLVSAYILDQIPDDGRHIYAEWTKDRGFNVGGGVSFTVVFLDEDGLSKSAHGMGRYVQPTIHPALVNKWIRVCESHHGQECAPTPNVVATSEHPAGLKIFRMIDVINQCIVQVGHGCRYVALSYMWGRVETVKLLSQNKDQLMAHAGLLAFRNRLPRTINDAIDLLRTIGEQYLWVDSICLLQDDADEMGDAIGKMHLVYRGAVFTILAGAGQDANAGLPGVHFGSRRVIQHIAEVQPGIRMTVIEPLSGYLNASKHLTRGWTLQEHVLSHRLLIFLPKGIFFQCHQNCWSEDTIYDDFPPETFKTYADVIQGYSARELTMESDTLNGAAGVLNVLSAHLKCDMLSGLPTGAFDLAVLFYDPWADGQTGIRKKGFPSWSWAGWKRHSALMMRDSSPGEINRWLRTQTYIVWYKRDPHAPGPSLVWTAREGLTDDDIAYATRDAVIPYGRAESTKSDLGFNETPLSAVEVLRGYPLLQFWAYTVQFTALEHPDERAWRLWERTERIRGRGGELCGGLLVNDAKLLEGVEGPYEYILLSKAASYGNEFGSPVHNIFEDFNNKPIWWVMLIAWDGPVAERRGLGFVYEDCLEYTTPPGKAWNEILLA</sequence>
<evidence type="ECO:0000259" key="1">
    <source>
        <dbReference type="Pfam" id="PF06985"/>
    </source>
</evidence>
<dbReference type="OMA" id="WISTCER"/>
<accession>A0A0D2NTM6</accession>
<dbReference type="AlphaFoldDB" id="A0A0D2NTM6"/>